<dbReference type="GO" id="GO:0000137">
    <property type="term" value="C:Golgi cis cisterna"/>
    <property type="evidence" value="ECO:0007669"/>
    <property type="project" value="TreeGrafter"/>
</dbReference>
<dbReference type="GO" id="GO:0006888">
    <property type="term" value="P:endoplasmic reticulum to Golgi vesicle-mediated transport"/>
    <property type="evidence" value="ECO:0007669"/>
    <property type="project" value="InterPro"/>
</dbReference>
<dbReference type="GO" id="GO:0042147">
    <property type="term" value="P:retrograde transport, endosome to Golgi"/>
    <property type="evidence" value="ECO:0007669"/>
    <property type="project" value="InterPro"/>
</dbReference>
<comment type="caution">
    <text evidence="8">The sequence shown here is derived from an EMBL/GenBank/DDBJ whole genome shotgun (WGS) entry which is preliminary data.</text>
</comment>
<dbReference type="VEuPathDB" id="FungiDB:BTJ68_03220"/>
<evidence type="ECO:0000256" key="2">
    <source>
        <dbReference type="ARBA" id="ARBA00022692"/>
    </source>
</evidence>
<accession>A0A3M7J924</accession>
<dbReference type="GO" id="GO:0005829">
    <property type="term" value="C:cytosol"/>
    <property type="evidence" value="ECO:0007669"/>
    <property type="project" value="GOC"/>
</dbReference>
<keyword evidence="2 7" id="KW-0812">Transmembrane</keyword>
<protein>
    <submittedName>
        <fullName evidence="8">Uncharacterized protein</fullName>
    </submittedName>
</protein>
<dbReference type="AlphaFoldDB" id="A0A3M7J924"/>
<dbReference type="GO" id="GO:0005783">
    <property type="term" value="C:endoplasmic reticulum"/>
    <property type="evidence" value="ECO:0007669"/>
    <property type="project" value="TreeGrafter"/>
</dbReference>
<proteinExistence type="inferred from homology"/>
<keyword evidence="4" id="KW-0333">Golgi apparatus</keyword>
<evidence type="ECO:0000256" key="4">
    <source>
        <dbReference type="ARBA" id="ARBA00023034"/>
    </source>
</evidence>
<evidence type="ECO:0000256" key="3">
    <source>
        <dbReference type="ARBA" id="ARBA00022989"/>
    </source>
</evidence>
<keyword evidence="3 7" id="KW-1133">Transmembrane helix</keyword>
<dbReference type="GO" id="GO:0000139">
    <property type="term" value="C:Golgi membrane"/>
    <property type="evidence" value="ECO:0007669"/>
    <property type="project" value="UniProtKB-SubCell"/>
</dbReference>
<dbReference type="InterPro" id="IPR007305">
    <property type="entry name" value="Vesicle_transpt_Got1/SFT2"/>
</dbReference>
<reference evidence="8 9" key="1">
    <citation type="journal article" date="2018" name="BMC Genomics">
        <title>Genomic evidence for intraspecific hybridization in a clonal and extremely halotolerant yeast.</title>
        <authorList>
            <person name="Gostincar C."/>
            <person name="Stajich J.E."/>
            <person name="Zupancic J."/>
            <person name="Zalar P."/>
            <person name="Gunde-Cimerman N."/>
        </authorList>
    </citation>
    <scope>NUCLEOTIDE SEQUENCE [LARGE SCALE GENOMIC DNA]</scope>
    <source>
        <strain evidence="8 9">EXF-120</strain>
    </source>
</reference>
<evidence type="ECO:0000256" key="5">
    <source>
        <dbReference type="ARBA" id="ARBA00023136"/>
    </source>
</evidence>
<feature type="transmembrane region" description="Helical" evidence="7">
    <location>
        <begin position="65"/>
        <end position="86"/>
    </location>
</feature>
<dbReference type="Proteomes" id="UP000281677">
    <property type="component" value="Unassembled WGS sequence"/>
</dbReference>
<comment type="subcellular location">
    <subcellularLocation>
        <location evidence="1">Golgi apparatus membrane</location>
        <topology evidence="1">Multi-pass membrane protein</topology>
    </subcellularLocation>
</comment>
<evidence type="ECO:0000313" key="8">
    <source>
        <dbReference type="EMBL" id="RMZ34220.1"/>
    </source>
</evidence>
<dbReference type="InterPro" id="IPR045176">
    <property type="entry name" value="Got1"/>
</dbReference>
<feature type="transmembrane region" description="Helical" evidence="7">
    <location>
        <begin position="98"/>
        <end position="124"/>
    </location>
</feature>
<dbReference type="OrthoDB" id="204784at2759"/>
<dbReference type="PANTHER" id="PTHR21493">
    <property type="entry name" value="CGI-141-RELATED/LIPASE CONTAINING PROTEIN"/>
    <property type="match status" value="1"/>
</dbReference>
<sequence length="171" mass="18969">MPTYWLSDSQKIGVAFCSGGRQAPVEYRTPFLPSSHLANATVCVTVGFFFLIFGLILFFDRALLAMGNILFLVGVTMLLGPQRTFLFFARKQKWRGSAAFWAGILLILLRWTLIGFAVECYGIFVLFGEFFKTIAGFAYNIPVIGPYLSRALQVAGDKAGANERAHKDLPV</sequence>
<feature type="transmembrane region" description="Helical" evidence="7">
    <location>
        <begin position="37"/>
        <end position="59"/>
    </location>
</feature>
<dbReference type="Pfam" id="PF04178">
    <property type="entry name" value="Got1"/>
    <property type="match status" value="1"/>
</dbReference>
<organism evidence="8 9">
    <name type="scientific">Hortaea werneckii</name>
    <name type="common">Black yeast</name>
    <name type="synonym">Cladosporium werneckii</name>
    <dbReference type="NCBI Taxonomy" id="91943"/>
    <lineage>
        <taxon>Eukaryota</taxon>
        <taxon>Fungi</taxon>
        <taxon>Dikarya</taxon>
        <taxon>Ascomycota</taxon>
        <taxon>Pezizomycotina</taxon>
        <taxon>Dothideomycetes</taxon>
        <taxon>Dothideomycetidae</taxon>
        <taxon>Mycosphaerellales</taxon>
        <taxon>Teratosphaeriaceae</taxon>
        <taxon>Hortaea</taxon>
    </lineage>
</organism>
<evidence type="ECO:0000256" key="7">
    <source>
        <dbReference type="SAM" id="Phobius"/>
    </source>
</evidence>
<evidence type="ECO:0000313" key="9">
    <source>
        <dbReference type="Proteomes" id="UP000281677"/>
    </source>
</evidence>
<evidence type="ECO:0000256" key="6">
    <source>
        <dbReference type="ARBA" id="ARBA00025799"/>
    </source>
</evidence>
<evidence type="ECO:0000256" key="1">
    <source>
        <dbReference type="ARBA" id="ARBA00004653"/>
    </source>
</evidence>
<comment type="similarity">
    <text evidence="6">Belongs to the GOT1 family.</text>
</comment>
<dbReference type="PANTHER" id="PTHR21493:SF9">
    <property type="entry name" value="GOLGI TRANSPORT PROTEIN 1-RELATED"/>
    <property type="match status" value="1"/>
</dbReference>
<keyword evidence="5 7" id="KW-0472">Membrane</keyword>
<dbReference type="EMBL" id="QWIT01000027">
    <property type="protein sequence ID" value="RMZ34220.1"/>
    <property type="molecule type" value="Genomic_DNA"/>
</dbReference>
<dbReference type="GO" id="GO:0030134">
    <property type="term" value="C:COPII-coated ER to Golgi transport vesicle"/>
    <property type="evidence" value="ECO:0007669"/>
    <property type="project" value="TreeGrafter"/>
</dbReference>
<gene>
    <name evidence="8" type="ORF">D0859_01624</name>
</gene>
<name>A0A3M7J924_HORWE</name>